<protein>
    <submittedName>
        <fullName evidence="1">Uncharacterized protein</fullName>
    </submittedName>
</protein>
<keyword evidence="2" id="KW-1185">Reference proteome</keyword>
<evidence type="ECO:0000313" key="1">
    <source>
        <dbReference type="EMBL" id="MBL6079398.1"/>
    </source>
</evidence>
<dbReference type="Proteomes" id="UP000660885">
    <property type="component" value="Unassembled WGS sequence"/>
</dbReference>
<sequence>MSDRKEILVIAVAAQGSNSRATIGPAGCGASFVAGPDDLPVVAGGGGYLGGGGGGGGYDGGGGSAVDDVGGSGGAGGSFVSSNALSSSFDTASARGRGSVVLTLLDNGLEGPSVTDWNALAARVTANFEATGQWYL</sequence>
<dbReference type="EMBL" id="JAETWB010000006">
    <property type="protein sequence ID" value="MBL6079398.1"/>
    <property type="molecule type" value="Genomic_DNA"/>
</dbReference>
<reference evidence="1 2" key="1">
    <citation type="submission" date="2021-01" db="EMBL/GenBank/DDBJ databases">
        <title>Belnapia mucosa sp. nov. and Belnapia arida sp. nov., isolated from the Tabernas Desert (Almeria, Spain).</title>
        <authorList>
            <person name="Molina-Menor E."/>
            <person name="Vidal-Verdu A."/>
            <person name="Calonge A."/>
            <person name="Satari L."/>
            <person name="Pereto J."/>
            <person name="Porcar M."/>
        </authorList>
    </citation>
    <scope>NUCLEOTIDE SEQUENCE [LARGE SCALE GENOMIC DNA]</scope>
    <source>
        <strain evidence="1 2">T18</strain>
    </source>
</reference>
<accession>A0ABS1U406</accession>
<organism evidence="1 2">
    <name type="scientific">Belnapia arida</name>
    <dbReference type="NCBI Taxonomy" id="2804533"/>
    <lineage>
        <taxon>Bacteria</taxon>
        <taxon>Pseudomonadati</taxon>
        <taxon>Pseudomonadota</taxon>
        <taxon>Alphaproteobacteria</taxon>
        <taxon>Acetobacterales</taxon>
        <taxon>Roseomonadaceae</taxon>
        <taxon>Belnapia</taxon>
    </lineage>
</organism>
<comment type="caution">
    <text evidence="1">The sequence shown here is derived from an EMBL/GenBank/DDBJ whole genome shotgun (WGS) entry which is preliminary data.</text>
</comment>
<evidence type="ECO:0000313" key="2">
    <source>
        <dbReference type="Proteomes" id="UP000660885"/>
    </source>
</evidence>
<name>A0ABS1U406_9PROT</name>
<proteinExistence type="predicted"/>
<dbReference type="RefSeq" id="WP_202832630.1">
    <property type="nucleotide sequence ID" value="NZ_JAETWB010000006.1"/>
</dbReference>
<gene>
    <name evidence="1" type="ORF">JMJ56_15370</name>
</gene>